<keyword evidence="12" id="KW-1185">Reference proteome</keyword>
<feature type="region of interest" description="Disordered" evidence="9">
    <location>
        <begin position="61"/>
        <end position="80"/>
    </location>
</feature>
<dbReference type="CDD" id="cd06850">
    <property type="entry name" value="biotinyl_domain"/>
    <property type="match status" value="1"/>
</dbReference>
<keyword evidence="3 8" id="KW-0444">Lipid biosynthesis</keyword>
<keyword evidence="7 8" id="KW-0092">Biotin</keyword>
<comment type="function">
    <text evidence="8">This protein is a component of the acetyl coenzyme A carboxylase complex; first, biotin carboxylase catalyzes the carboxylation of the carrier protein and then the transcarboxylase transfers the carboxyl group to form malonyl-CoA.</text>
</comment>
<name>A0ABT7V9N0_9ACTN</name>
<keyword evidence="6 8" id="KW-0275">Fatty acid biosynthesis</keyword>
<evidence type="ECO:0000256" key="6">
    <source>
        <dbReference type="ARBA" id="ARBA00023160"/>
    </source>
</evidence>
<organism evidence="11 12">
    <name type="scientific">Enorma phocaeensis</name>
    <dbReference type="NCBI Taxonomy" id="1871019"/>
    <lineage>
        <taxon>Bacteria</taxon>
        <taxon>Bacillati</taxon>
        <taxon>Actinomycetota</taxon>
        <taxon>Coriobacteriia</taxon>
        <taxon>Coriobacteriales</taxon>
        <taxon>Coriobacteriaceae</taxon>
        <taxon>Enorma</taxon>
    </lineage>
</organism>
<comment type="caution">
    <text evidence="11">The sequence shown here is derived from an EMBL/GenBank/DDBJ whole genome shotgun (WGS) entry which is preliminary data.</text>
</comment>
<keyword evidence="5 8" id="KW-0443">Lipid metabolism</keyword>
<dbReference type="PRINTS" id="PR01071">
    <property type="entry name" value="ACOABIOTINCC"/>
</dbReference>
<dbReference type="Gene3D" id="2.40.50.100">
    <property type="match status" value="1"/>
</dbReference>
<evidence type="ECO:0000256" key="2">
    <source>
        <dbReference type="ARBA" id="ARBA00017562"/>
    </source>
</evidence>
<keyword evidence="4 8" id="KW-0276">Fatty acid metabolism</keyword>
<dbReference type="NCBIfam" id="TIGR00531">
    <property type="entry name" value="BCCP"/>
    <property type="match status" value="1"/>
</dbReference>
<evidence type="ECO:0000313" key="11">
    <source>
        <dbReference type="EMBL" id="MDM8275211.1"/>
    </source>
</evidence>
<dbReference type="PROSITE" id="PS50968">
    <property type="entry name" value="BIOTINYL_LIPOYL"/>
    <property type="match status" value="1"/>
</dbReference>
<comment type="pathway">
    <text evidence="1 8">Lipid metabolism; fatty acid biosynthesis.</text>
</comment>
<evidence type="ECO:0000256" key="3">
    <source>
        <dbReference type="ARBA" id="ARBA00022516"/>
    </source>
</evidence>
<evidence type="ECO:0000256" key="8">
    <source>
        <dbReference type="RuleBase" id="RU364072"/>
    </source>
</evidence>
<evidence type="ECO:0000259" key="10">
    <source>
        <dbReference type="PROSITE" id="PS50968"/>
    </source>
</evidence>
<gene>
    <name evidence="11" type="primary">accB</name>
    <name evidence="11" type="ORF">QUW28_06840</name>
</gene>
<dbReference type="InterPro" id="IPR011053">
    <property type="entry name" value="Single_hybrid_motif"/>
</dbReference>
<evidence type="ECO:0000313" key="12">
    <source>
        <dbReference type="Proteomes" id="UP001529421"/>
    </source>
</evidence>
<keyword evidence="11" id="KW-0436">Ligase</keyword>
<evidence type="ECO:0000256" key="1">
    <source>
        <dbReference type="ARBA" id="ARBA00005194"/>
    </source>
</evidence>
<evidence type="ECO:0000256" key="5">
    <source>
        <dbReference type="ARBA" id="ARBA00023098"/>
    </source>
</evidence>
<dbReference type="PANTHER" id="PTHR45266:SF3">
    <property type="entry name" value="OXALOACETATE DECARBOXYLASE ALPHA CHAIN"/>
    <property type="match status" value="1"/>
</dbReference>
<evidence type="ECO:0000256" key="9">
    <source>
        <dbReference type="SAM" id="MobiDB-lite"/>
    </source>
</evidence>
<reference evidence="12" key="1">
    <citation type="submission" date="2023-06" db="EMBL/GenBank/DDBJ databases">
        <title>Identification and characterization of horizontal gene transfer across gut microbiota members of farm animals based on homology search.</title>
        <authorList>
            <person name="Zeman M."/>
            <person name="Kubasova T."/>
            <person name="Jahodarova E."/>
            <person name="Nykrynova M."/>
            <person name="Rychlik I."/>
        </authorList>
    </citation>
    <scope>NUCLEOTIDE SEQUENCE [LARGE SCALE GENOMIC DNA]</scope>
    <source>
        <strain evidence="12">154_Feed</strain>
    </source>
</reference>
<accession>A0ABT7V9N0</accession>
<dbReference type="EMBL" id="JAUDDZ010000008">
    <property type="protein sequence ID" value="MDM8275211.1"/>
    <property type="molecule type" value="Genomic_DNA"/>
</dbReference>
<dbReference type="InterPro" id="IPR000089">
    <property type="entry name" value="Biotin_lipoyl"/>
</dbReference>
<dbReference type="SUPFAM" id="SSF51230">
    <property type="entry name" value="Single hybrid motif"/>
    <property type="match status" value="1"/>
</dbReference>
<sequence length="171" mass="17648">MKIDAQKLDEVAALMERHGLSRVRLAEQDGRVVELERAASAPAAPAAPVVMAAPVPNAMPAPAAAPADSGAAAPEAAEPAGEAPLDMAHVREVSAPMVGVFYAAPSPGAEPFVKVGSKVRRGDTLCVIEAMKLMNEVVAECDGEIVDVCVKDGELVEYGCCLMKIDEEAAA</sequence>
<dbReference type="PANTHER" id="PTHR45266">
    <property type="entry name" value="OXALOACETATE DECARBOXYLASE ALPHA CHAIN"/>
    <property type="match status" value="1"/>
</dbReference>
<dbReference type="InterPro" id="IPR050709">
    <property type="entry name" value="Biotin_Carboxyl_Carrier/Decarb"/>
</dbReference>
<dbReference type="RefSeq" id="WP_204672949.1">
    <property type="nucleotide sequence ID" value="NZ_JACJKQ010000010.1"/>
</dbReference>
<dbReference type="Proteomes" id="UP001529421">
    <property type="component" value="Unassembled WGS sequence"/>
</dbReference>
<dbReference type="InterPro" id="IPR001882">
    <property type="entry name" value="Biotin_BS"/>
</dbReference>
<dbReference type="GO" id="GO:0003989">
    <property type="term" value="F:acetyl-CoA carboxylase activity"/>
    <property type="evidence" value="ECO:0007669"/>
    <property type="project" value="UniProtKB-EC"/>
</dbReference>
<feature type="domain" description="Lipoyl-binding" evidence="10">
    <location>
        <begin position="90"/>
        <end position="166"/>
    </location>
</feature>
<evidence type="ECO:0000256" key="4">
    <source>
        <dbReference type="ARBA" id="ARBA00022832"/>
    </source>
</evidence>
<dbReference type="PROSITE" id="PS00188">
    <property type="entry name" value="BIOTIN"/>
    <property type="match status" value="1"/>
</dbReference>
<protein>
    <recommendedName>
        <fullName evidence="2 8">Biotin carboxyl carrier protein of acetyl-CoA carboxylase</fullName>
    </recommendedName>
</protein>
<dbReference type="InterPro" id="IPR001249">
    <property type="entry name" value="AcCoA_biotinCC"/>
</dbReference>
<evidence type="ECO:0000256" key="7">
    <source>
        <dbReference type="ARBA" id="ARBA00023267"/>
    </source>
</evidence>
<proteinExistence type="predicted"/>
<dbReference type="Pfam" id="PF00364">
    <property type="entry name" value="Biotin_lipoyl"/>
    <property type="match status" value="1"/>
</dbReference>